<dbReference type="EMBL" id="JACRIW010000058">
    <property type="protein sequence ID" value="MBI5169571.1"/>
    <property type="molecule type" value="Genomic_DNA"/>
</dbReference>
<dbReference type="AlphaFoldDB" id="A0A933W934"/>
<feature type="signal peptide" evidence="1">
    <location>
        <begin position="1"/>
        <end position="24"/>
    </location>
</feature>
<keyword evidence="1" id="KW-0732">Signal</keyword>
<evidence type="ECO:0000256" key="1">
    <source>
        <dbReference type="SAM" id="SignalP"/>
    </source>
</evidence>
<reference evidence="2" key="1">
    <citation type="submission" date="2020-07" db="EMBL/GenBank/DDBJ databases">
        <title>Huge and variable diversity of episymbiotic CPR bacteria and DPANN archaea in groundwater ecosystems.</title>
        <authorList>
            <person name="He C.Y."/>
            <person name="Keren R."/>
            <person name="Whittaker M."/>
            <person name="Farag I.F."/>
            <person name="Doudna J."/>
            <person name="Cate J.H.D."/>
            <person name="Banfield J.F."/>
        </authorList>
    </citation>
    <scope>NUCLEOTIDE SEQUENCE</scope>
    <source>
        <strain evidence="2">NC_groundwater_1813_Pr3_B-0.1um_71_17</strain>
    </source>
</reference>
<accession>A0A933W934</accession>
<organism evidence="2 3">
    <name type="scientific">Eiseniibacteriota bacterium</name>
    <dbReference type="NCBI Taxonomy" id="2212470"/>
    <lineage>
        <taxon>Bacteria</taxon>
        <taxon>Candidatus Eiseniibacteriota</taxon>
    </lineage>
</organism>
<protein>
    <recommendedName>
        <fullName evidence="4">PEP-CTERM sorting domain-containing protein</fullName>
    </recommendedName>
</protein>
<comment type="caution">
    <text evidence="2">The sequence shown here is derived from an EMBL/GenBank/DDBJ whole genome shotgun (WGS) entry which is preliminary data.</text>
</comment>
<proteinExistence type="predicted"/>
<gene>
    <name evidence="2" type="ORF">HZA61_08795</name>
</gene>
<evidence type="ECO:0008006" key="4">
    <source>
        <dbReference type="Google" id="ProtNLM"/>
    </source>
</evidence>
<evidence type="ECO:0000313" key="2">
    <source>
        <dbReference type="EMBL" id="MBI5169571.1"/>
    </source>
</evidence>
<sequence length="245" mass="25357">MRKIATTLRLAVAMLALSVAVASAQALVSEPAQLAGEIDIDLMSRPQITPNSTAFAGVVYDNSTSAANTGFSSTSLTSIWGDELFTTNAGILSGLKFTIFNSGSSLGSLLTANCAISFYDGATAAYLGGFTTNVNFGTGLAKGFYSFVNVTGLDVLAITLGTTDVIVTQQVTSKTGTANRLGFVSLDPPTVGSSDPDFYANSATVGAAGWYTLSVPANLGYQVTVANLPVPSQKSTWGRLKSLYR</sequence>
<feature type="chain" id="PRO_5037005193" description="PEP-CTERM sorting domain-containing protein" evidence="1">
    <location>
        <begin position="25"/>
        <end position="245"/>
    </location>
</feature>
<name>A0A933W934_UNCEI</name>
<dbReference type="Proteomes" id="UP000696931">
    <property type="component" value="Unassembled WGS sequence"/>
</dbReference>
<evidence type="ECO:0000313" key="3">
    <source>
        <dbReference type="Proteomes" id="UP000696931"/>
    </source>
</evidence>